<dbReference type="NCBIfam" id="NF040608">
    <property type="entry name" value="division_SteA"/>
    <property type="match status" value="1"/>
</dbReference>
<keyword evidence="1" id="KW-0808">Transferase</keyword>
<feature type="transmembrane region" description="Helical" evidence="6">
    <location>
        <begin position="349"/>
        <end position="368"/>
    </location>
</feature>
<keyword evidence="3" id="KW-0418">Kinase</keyword>
<dbReference type="EMBL" id="AP027729">
    <property type="protein sequence ID" value="BDZ43772.1"/>
    <property type="molecule type" value="Genomic_DNA"/>
</dbReference>
<keyword evidence="6" id="KW-0472">Membrane</keyword>
<keyword evidence="6" id="KW-0812">Transmembrane</keyword>
<keyword evidence="2" id="KW-0547">Nucleotide-binding</keyword>
<dbReference type="Pfam" id="PF12555">
    <property type="entry name" value="SteA-like_C"/>
    <property type="match status" value="1"/>
</dbReference>
<evidence type="ECO:0000256" key="2">
    <source>
        <dbReference type="ARBA" id="ARBA00022741"/>
    </source>
</evidence>
<reference evidence="9" key="1">
    <citation type="journal article" date="2019" name="Int. J. Syst. Evol. Microbiol.">
        <title>The Global Catalogue of Microorganisms (GCM) 10K type strain sequencing project: providing services to taxonomists for standard genome sequencing and annotation.</title>
        <authorList>
            <consortium name="The Broad Institute Genomics Platform"/>
            <consortium name="The Broad Institute Genome Sequencing Center for Infectious Disease"/>
            <person name="Wu L."/>
            <person name="Ma J."/>
        </authorList>
    </citation>
    <scope>NUCLEOTIDE SEQUENCE [LARGE SCALE GENOMIC DNA]</scope>
    <source>
        <strain evidence="9">NBRC 108565</strain>
    </source>
</reference>
<gene>
    <name evidence="8" type="ORF">GCM10025865_30710</name>
</gene>
<evidence type="ECO:0000256" key="3">
    <source>
        <dbReference type="ARBA" id="ARBA00022777"/>
    </source>
</evidence>
<keyword evidence="9" id="KW-1185">Reference proteome</keyword>
<evidence type="ECO:0000313" key="9">
    <source>
        <dbReference type="Proteomes" id="UP001321475"/>
    </source>
</evidence>
<protein>
    <submittedName>
        <fullName evidence="8">Thiamin pyrophosphokinase</fullName>
    </submittedName>
</protein>
<evidence type="ECO:0000256" key="4">
    <source>
        <dbReference type="ARBA" id="ARBA00022840"/>
    </source>
</evidence>
<feature type="region of interest" description="Disordered" evidence="5">
    <location>
        <begin position="1"/>
        <end position="32"/>
    </location>
</feature>
<accession>A0ABN6XJ74</accession>
<keyword evidence="4" id="KW-0067">ATP-binding</keyword>
<proteinExistence type="predicted"/>
<dbReference type="SUPFAM" id="SSF63999">
    <property type="entry name" value="Thiamin pyrophosphokinase, catalytic domain"/>
    <property type="match status" value="1"/>
</dbReference>
<dbReference type="InterPro" id="IPR036759">
    <property type="entry name" value="TPK_catalytic_sf"/>
</dbReference>
<feature type="domain" description="SteA-like C-terminal" evidence="7">
    <location>
        <begin position="336"/>
        <end position="386"/>
    </location>
</feature>
<organism evidence="8 9">
    <name type="scientific">Paraoerskovia sediminicola</name>
    <dbReference type="NCBI Taxonomy" id="1138587"/>
    <lineage>
        <taxon>Bacteria</taxon>
        <taxon>Bacillati</taxon>
        <taxon>Actinomycetota</taxon>
        <taxon>Actinomycetes</taxon>
        <taxon>Micrococcales</taxon>
        <taxon>Cellulomonadaceae</taxon>
        <taxon>Paraoerskovia</taxon>
    </lineage>
</organism>
<dbReference type="RefSeq" id="WP_286217920.1">
    <property type="nucleotide sequence ID" value="NZ_AP027729.1"/>
</dbReference>
<sequence>MRLTFRRSEPQPGTDDASGVTGPARVSPRTKDLTKRLSAGDIAVIDHVDIDRVAADALVTAGPAVVLNAARSTSGRYPNLGPEILVEAGIVLVDGLGDAVMSIADGHRVRVDGAKVFVGETLVAEGTLQTPETVAASLEEAREGLSDEIERFAENTMDYLRRERELLLDGVGVPDVKTEIEGRHVLIVVRGYHYREDLATLRPYVAEYRPVLVGVDGGADAILDAGLKPDMIVGDMDSVSDRALACGAEIVVHAYRDGNAPGLERVRALGVDPIVFPATGTSEDIAMLLTDDAGAEVIVAVGTHATLVEFLDKGRAGMASTFLTRLRVGGKLVDAKGVSRLYRQRISNLQLVLLSLAGLFAVGMALLATAAGQTFIGIVGAQLDTVWSWFGSLFRSG</sequence>
<dbReference type="Proteomes" id="UP001321475">
    <property type="component" value="Chromosome"/>
</dbReference>
<evidence type="ECO:0000256" key="6">
    <source>
        <dbReference type="SAM" id="Phobius"/>
    </source>
</evidence>
<dbReference type="Gene3D" id="3.40.50.10240">
    <property type="entry name" value="Thiamin pyrophosphokinase, catalytic domain"/>
    <property type="match status" value="1"/>
</dbReference>
<evidence type="ECO:0000256" key="5">
    <source>
        <dbReference type="SAM" id="MobiDB-lite"/>
    </source>
</evidence>
<evidence type="ECO:0000259" key="7">
    <source>
        <dbReference type="Pfam" id="PF12555"/>
    </source>
</evidence>
<evidence type="ECO:0000313" key="8">
    <source>
        <dbReference type="EMBL" id="BDZ43772.1"/>
    </source>
</evidence>
<keyword evidence="6" id="KW-1133">Transmembrane helix</keyword>
<dbReference type="InterPro" id="IPR022215">
    <property type="entry name" value="SteA-like_C"/>
</dbReference>
<name>A0ABN6XJ74_9CELL</name>
<evidence type="ECO:0000256" key="1">
    <source>
        <dbReference type="ARBA" id="ARBA00022679"/>
    </source>
</evidence>
<dbReference type="InterPro" id="IPR047795">
    <property type="entry name" value="Put_SteA-like"/>
</dbReference>